<dbReference type="Gene3D" id="1.10.10.10">
    <property type="entry name" value="Winged helix-like DNA-binding domain superfamily/Winged helix DNA-binding domain"/>
    <property type="match status" value="1"/>
</dbReference>
<evidence type="ECO:0000256" key="2">
    <source>
        <dbReference type="ARBA" id="ARBA00023125"/>
    </source>
</evidence>
<dbReference type="InterPro" id="IPR050679">
    <property type="entry name" value="Bact_HTH_transcr_reg"/>
</dbReference>
<dbReference type="PROSITE" id="PS50949">
    <property type="entry name" value="HTH_GNTR"/>
    <property type="match status" value="1"/>
</dbReference>
<dbReference type="Pfam" id="PF07702">
    <property type="entry name" value="UTRA"/>
    <property type="match status" value="1"/>
</dbReference>
<dbReference type="STRING" id="576131.SAMN05444486_1098"/>
<reference evidence="5 6" key="1">
    <citation type="submission" date="2016-10" db="EMBL/GenBank/DDBJ databases">
        <authorList>
            <person name="de Groot N.N."/>
        </authorList>
    </citation>
    <scope>NUCLEOTIDE SEQUENCE [LARGE SCALE GENOMIC DNA]</scope>
    <source>
        <strain evidence="5 6">DSM 24677</strain>
    </source>
</reference>
<dbReference type="GO" id="GO:0003700">
    <property type="term" value="F:DNA-binding transcription factor activity"/>
    <property type="evidence" value="ECO:0007669"/>
    <property type="project" value="InterPro"/>
</dbReference>
<dbReference type="CDD" id="cd07377">
    <property type="entry name" value="WHTH_GntR"/>
    <property type="match status" value="1"/>
</dbReference>
<keyword evidence="6" id="KW-1185">Reference proteome</keyword>
<dbReference type="Pfam" id="PF00392">
    <property type="entry name" value="GntR"/>
    <property type="match status" value="1"/>
</dbReference>
<dbReference type="SUPFAM" id="SSF64288">
    <property type="entry name" value="Chorismate lyase-like"/>
    <property type="match status" value="1"/>
</dbReference>
<dbReference type="AlphaFoldDB" id="A0A1H3NGU6"/>
<sequence>MQNKVVILPERRCAVKATYKDVKSDILSKITKGEWAPGSLVPNEVDLAATYGCARATVNRAMRELADDGLIERRRKAGTRVRMTPIRQARFDIPIVRAEIEEKGAEYRYSLVSSSIEPAPDWLRARLKLSDKSKVLRLVCMHYADGDPYQHEDRWISLTSLPQAQTVDFSDVGPNEWLVSTIPFSDVEISFSAGLADQRLTDYLTCAIGDPVFTIERSTWWEGHAVTYVRLTYRPGHRLTTRY</sequence>
<dbReference type="InterPro" id="IPR011663">
    <property type="entry name" value="UTRA"/>
</dbReference>
<dbReference type="GO" id="GO:0003677">
    <property type="term" value="F:DNA binding"/>
    <property type="evidence" value="ECO:0007669"/>
    <property type="project" value="UniProtKB-KW"/>
</dbReference>
<evidence type="ECO:0000313" key="5">
    <source>
        <dbReference type="EMBL" id="SDY88131.1"/>
    </source>
</evidence>
<keyword evidence="3" id="KW-0804">Transcription</keyword>
<name>A0A1H3NGU6_9RHOB</name>
<evidence type="ECO:0000313" key="6">
    <source>
        <dbReference type="Proteomes" id="UP000199026"/>
    </source>
</evidence>
<dbReference type="PRINTS" id="PR00035">
    <property type="entry name" value="HTHGNTR"/>
</dbReference>
<dbReference type="SUPFAM" id="SSF46785">
    <property type="entry name" value="Winged helix' DNA-binding domain"/>
    <property type="match status" value="1"/>
</dbReference>
<dbReference type="PANTHER" id="PTHR44846:SF16">
    <property type="entry name" value="TRANSCRIPTIONAL REGULATOR PHNF-RELATED"/>
    <property type="match status" value="1"/>
</dbReference>
<evidence type="ECO:0000256" key="3">
    <source>
        <dbReference type="ARBA" id="ARBA00023163"/>
    </source>
</evidence>
<feature type="domain" description="HTH gntR-type" evidence="4">
    <location>
        <begin position="16"/>
        <end position="84"/>
    </location>
</feature>
<dbReference type="InterPro" id="IPR036390">
    <property type="entry name" value="WH_DNA-bd_sf"/>
</dbReference>
<evidence type="ECO:0000256" key="1">
    <source>
        <dbReference type="ARBA" id="ARBA00023015"/>
    </source>
</evidence>
<dbReference type="PANTHER" id="PTHR44846">
    <property type="entry name" value="MANNOSYL-D-GLYCERATE TRANSPORT/METABOLISM SYSTEM REPRESSOR MNGR-RELATED"/>
    <property type="match status" value="1"/>
</dbReference>
<protein>
    <submittedName>
        <fullName evidence="5">Transcriptional regulator, GntR family</fullName>
    </submittedName>
</protein>
<dbReference type="SMART" id="SM00866">
    <property type="entry name" value="UTRA"/>
    <property type="match status" value="1"/>
</dbReference>
<dbReference type="Gene3D" id="3.40.1410.10">
    <property type="entry name" value="Chorismate lyase-like"/>
    <property type="match status" value="1"/>
</dbReference>
<dbReference type="Proteomes" id="UP000199026">
    <property type="component" value="Unassembled WGS sequence"/>
</dbReference>
<organism evidence="5 6">
    <name type="scientific">Lentibacter algarum</name>
    <dbReference type="NCBI Taxonomy" id="576131"/>
    <lineage>
        <taxon>Bacteria</taxon>
        <taxon>Pseudomonadati</taxon>
        <taxon>Pseudomonadota</taxon>
        <taxon>Alphaproteobacteria</taxon>
        <taxon>Rhodobacterales</taxon>
        <taxon>Roseobacteraceae</taxon>
        <taxon>Lentibacter</taxon>
    </lineage>
</organism>
<proteinExistence type="predicted"/>
<accession>A0A1H3NGU6</accession>
<dbReference type="SMART" id="SM00345">
    <property type="entry name" value="HTH_GNTR"/>
    <property type="match status" value="1"/>
</dbReference>
<keyword evidence="1" id="KW-0805">Transcription regulation</keyword>
<dbReference type="InterPro" id="IPR000524">
    <property type="entry name" value="Tscrpt_reg_HTH_GntR"/>
</dbReference>
<dbReference type="InterPro" id="IPR036388">
    <property type="entry name" value="WH-like_DNA-bd_sf"/>
</dbReference>
<dbReference type="InterPro" id="IPR028978">
    <property type="entry name" value="Chorismate_lyase_/UTRA_dom_sf"/>
</dbReference>
<evidence type="ECO:0000259" key="4">
    <source>
        <dbReference type="PROSITE" id="PS50949"/>
    </source>
</evidence>
<gene>
    <name evidence="5" type="ORF">SAMN05444486_1098</name>
</gene>
<keyword evidence="2" id="KW-0238">DNA-binding</keyword>
<dbReference type="EMBL" id="FNPR01000009">
    <property type="protein sequence ID" value="SDY88131.1"/>
    <property type="molecule type" value="Genomic_DNA"/>
</dbReference>